<dbReference type="Pfam" id="PF16335">
    <property type="entry name" value="GtaA_6_Hairpin"/>
    <property type="match status" value="1"/>
</dbReference>
<dbReference type="PANTHER" id="PTHR31987">
    <property type="entry name" value="GLUTAMINASE A-RELATED"/>
    <property type="match status" value="1"/>
</dbReference>
<dbReference type="PANTHER" id="PTHR31987:SF1">
    <property type="entry name" value="GLUTAMINASE A"/>
    <property type="match status" value="1"/>
</dbReference>
<dbReference type="EMBL" id="CYGV01000001">
    <property type="protein sequence ID" value="CUA66635.1"/>
    <property type="molecule type" value="Genomic_DNA"/>
</dbReference>
<name>A0A0K6FK49_9AGAM</name>
<dbReference type="InterPro" id="IPR032514">
    <property type="entry name" value="GtaA_central"/>
</dbReference>
<dbReference type="AlphaFoldDB" id="A0A0K6FK49"/>
<dbReference type="InterPro" id="IPR052743">
    <property type="entry name" value="Glutaminase_GtaA"/>
</dbReference>
<feature type="domain" description="Glutaminase A N-terminal" evidence="3">
    <location>
        <begin position="109"/>
        <end position="338"/>
    </location>
</feature>
<evidence type="ECO:0008006" key="6">
    <source>
        <dbReference type="Google" id="ProtNLM"/>
    </source>
</evidence>
<evidence type="ECO:0000256" key="1">
    <source>
        <dbReference type="SAM" id="SignalP"/>
    </source>
</evidence>
<accession>A0A0K6FK49</accession>
<feature type="chain" id="PRO_5005502049" description="Glutaminase GtaA" evidence="1">
    <location>
        <begin position="27"/>
        <end position="700"/>
    </location>
</feature>
<gene>
    <name evidence="4" type="ORF">RSOLAG22IIIB_00076</name>
</gene>
<dbReference type="Proteomes" id="UP000044841">
    <property type="component" value="Unassembled WGS sequence"/>
</dbReference>
<feature type="domain" description="Glutaminase A central" evidence="2">
    <location>
        <begin position="343"/>
        <end position="699"/>
    </location>
</feature>
<evidence type="ECO:0000259" key="3">
    <source>
        <dbReference type="Pfam" id="PF17168"/>
    </source>
</evidence>
<evidence type="ECO:0000313" key="4">
    <source>
        <dbReference type="EMBL" id="CUA66635.1"/>
    </source>
</evidence>
<keyword evidence="5" id="KW-1185">Reference proteome</keyword>
<dbReference type="InterPro" id="IPR033433">
    <property type="entry name" value="GtaA_N"/>
</dbReference>
<dbReference type="Pfam" id="PF17168">
    <property type="entry name" value="DUF5127"/>
    <property type="match status" value="1"/>
</dbReference>
<reference evidence="4 5" key="1">
    <citation type="submission" date="2015-07" db="EMBL/GenBank/DDBJ databases">
        <authorList>
            <person name="Noorani M."/>
        </authorList>
    </citation>
    <scope>NUCLEOTIDE SEQUENCE [LARGE SCALE GENOMIC DNA]</scope>
    <source>
        <strain evidence="4">BBA 69670</strain>
    </source>
</reference>
<evidence type="ECO:0000259" key="2">
    <source>
        <dbReference type="Pfam" id="PF16335"/>
    </source>
</evidence>
<organism evidence="4 5">
    <name type="scientific">Rhizoctonia solani</name>
    <dbReference type="NCBI Taxonomy" id="456999"/>
    <lineage>
        <taxon>Eukaryota</taxon>
        <taxon>Fungi</taxon>
        <taxon>Dikarya</taxon>
        <taxon>Basidiomycota</taxon>
        <taxon>Agaricomycotina</taxon>
        <taxon>Agaricomycetes</taxon>
        <taxon>Cantharellales</taxon>
        <taxon>Ceratobasidiaceae</taxon>
        <taxon>Rhizoctonia</taxon>
    </lineage>
</organism>
<protein>
    <recommendedName>
        <fullName evidence="6">Glutaminase GtaA</fullName>
    </recommendedName>
</protein>
<proteinExistence type="predicted"/>
<evidence type="ECO:0000313" key="5">
    <source>
        <dbReference type="Proteomes" id="UP000044841"/>
    </source>
</evidence>
<keyword evidence="1" id="KW-0732">Signal</keyword>
<sequence>MLDARRTFGVAVIGLFSSSFVPVTQAQNVTWQTTPFNPPMFPLSVKSPYTSAWTAGAANEPARNWPYFGMDSTLGWLCLVKVDNTTYNALGTAVSPNITTETQTEFTSTRTIITSRAGPVNLVLTFLSPIDTNDLVRLSLPFSYLSVSAVSNDGASHSVSVYTDNSGEFITSDTSMKAQWSTTTEGVIVHQMSLQSPITYSENRQRAQWGTAYLAANQTDGTTWRIGGADMVRGEFIQSGKLTNTPDANFREVSKDWPVMAIAQNLGTVATQAQAATFVLGHSRNPAVEYYTSTGKQDRSLYFLSKFTSGEEAVRYAVSDYNNARVTSTEFDNKVQTDATKYSPDYASVVAFTTRQAFASMEITLGGTGSGADLRDIKLFTKDAAVDDTGASREGVLSAVDSLYSLMPMLIYTNPSLGHYGLASLLEYAPVSGVQSFAVHDLGLRYPRVISHAQQSRNPLDATASMIIMTYAFMRYTGNAELAAVHYDTLQTWADYLVNDALFHLSEVTGDWFVGDAAGPAGPAGNITNVALKGLIALRLRFSHLCPFSDSSKYLDAANSGLEQWIQLSDYGTRFSYQSNTKQYLLHALYADKLLGLNFVPESVYEQQRVQYASGMERYGVPLTDANNLTTIAHQYFTIAALTAGNTRFLGSSTFAAIKNYTKALVNANLTALADTYDAETGVAIANTVPRGSVGCCFSP</sequence>
<feature type="signal peptide" evidence="1">
    <location>
        <begin position="1"/>
        <end position="26"/>
    </location>
</feature>